<dbReference type="Proteomes" id="UP000006753">
    <property type="component" value="Unassembled WGS sequence"/>
</dbReference>
<organism evidence="2 3">
    <name type="scientific">Marssonina brunnea f. sp. multigermtubi (strain MB_m1)</name>
    <name type="common">Marssonina leaf spot fungus</name>
    <dbReference type="NCBI Taxonomy" id="1072389"/>
    <lineage>
        <taxon>Eukaryota</taxon>
        <taxon>Fungi</taxon>
        <taxon>Dikarya</taxon>
        <taxon>Ascomycota</taxon>
        <taxon>Pezizomycotina</taxon>
        <taxon>Leotiomycetes</taxon>
        <taxon>Helotiales</taxon>
        <taxon>Drepanopezizaceae</taxon>
        <taxon>Drepanopeziza</taxon>
    </lineage>
</organism>
<reference evidence="2 3" key="1">
    <citation type="journal article" date="2012" name="BMC Genomics">
        <title>Sequencing the genome of Marssonina brunnea reveals fungus-poplar co-evolution.</title>
        <authorList>
            <person name="Zhu S."/>
            <person name="Cao Y.-Z."/>
            <person name="Jiang C."/>
            <person name="Tan B.-Y."/>
            <person name="Wang Z."/>
            <person name="Feng S."/>
            <person name="Zhang L."/>
            <person name="Su X.-H."/>
            <person name="Brejova B."/>
            <person name="Vinar T."/>
            <person name="Xu M."/>
            <person name="Wang M.-X."/>
            <person name="Zhang S.-G."/>
            <person name="Huang M.-R."/>
            <person name="Wu R."/>
            <person name="Zhou Y."/>
        </authorList>
    </citation>
    <scope>NUCLEOTIDE SEQUENCE [LARGE SCALE GENOMIC DNA]</scope>
    <source>
        <strain evidence="2 3">MB_m1</strain>
    </source>
</reference>
<gene>
    <name evidence="2" type="ORF">MBM_08699</name>
</gene>
<protein>
    <submittedName>
        <fullName evidence="2">Uncharacterized protein</fullName>
    </submittedName>
</protein>
<evidence type="ECO:0000256" key="1">
    <source>
        <dbReference type="SAM" id="MobiDB-lite"/>
    </source>
</evidence>
<dbReference type="EMBL" id="JH921451">
    <property type="protein sequence ID" value="EKD13256.1"/>
    <property type="molecule type" value="Genomic_DNA"/>
</dbReference>
<feature type="compositionally biased region" description="Polar residues" evidence="1">
    <location>
        <begin position="40"/>
        <end position="49"/>
    </location>
</feature>
<proteinExistence type="predicted"/>
<feature type="compositionally biased region" description="Basic residues" evidence="1">
    <location>
        <begin position="55"/>
        <end position="68"/>
    </location>
</feature>
<keyword evidence="3" id="KW-1185">Reference proteome</keyword>
<sequence length="268" mass="29942">MLPKKACKGRGLRQVGSFAQPIERIVADEKMKRRYCPESESFTQRTDPSGTGFREKKKKKKKKKKKTPGHYAEAAKAAKAAEQDTAEEREALPSLFVSQDEEDSNGAENVCSPNIFNIDGSLQYAGEHEQQAPAPKGKRKITELQKGLASRGEETNKGTRATGDERSVPISEKREVSLGADLQRSRSKKIVSALQPHSRARICIDQRSLPVSKSTNGQSRNESLRRDSREIHGDRVRPREKLNDITHMYQHAVAPHDVCSFRARAAPK</sequence>
<evidence type="ECO:0000313" key="3">
    <source>
        <dbReference type="Proteomes" id="UP000006753"/>
    </source>
</evidence>
<dbReference type="KEGG" id="mbe:MBM_08699"/>
<feature type="compositionally biased region" description="Basic and acidic residues" evidence="1">
    <location>
        <begin position="151"/>
        <end position="176"/>
    </location>
</feature>
<feature type="region of interest" description="Disordered" evidence="1">
    <location>
        <begin position="34"/>
        <end position="243"/>
    </location>
</feature>
<feature type="compositionally biased region" description="Polar residues" evidence="1">
    <location>
        <begin position="209"/>
        <end position="221"/>
    </location>
</feature>
<feature type="compositionally biased region" description="Basic and acidic residues" evidence="1">
    <location>
        <begin position="222"/>
        <end position="243"/>
    </location>
</feature>
<dbReference type="InParanoid" id="K1WK69"/>
<accession>K1WK69</accession>
<dbReference type="AlphaFoldDB" id="K1WK69"/>
<name>K1WK69_MARBU</name>
<feature type="compositionally biased region" description="Basic and acidic residues" evidence="1">
    <location>
        <begin position="79"/>
        <end position="91"/>
    </location>
</feature>
<dbReference type="HOGENOM" id="CLU_1038571_0_0_1"/>
<evidence type="ECO:0000313" key="2">
    <source>
        <dbReference type="EMBL" id="EKD13256.1"/>
    </source>
</evidence>